<comment type="caution">
    <text evidence="6">The sequence shown here is derived from an EMBL/GenBank/DDBJ whole genome shotgun (WGS) entry which is preliminary data.</text>
</comment>
<dbReference type="InterPro" id="IPR029154">
    <property type="entry name" value="HIBADH-like_NADP-bd"/>
</dbReference>
<dbReference type="Pfam" id="PF14833">
    <property type="entry name" value="NAD_binding_11"/>
    <property type="match status" value="1"/>
</dbReference>
<proteinExistence type="predicted"/>
<dbReference type="InterPro" id="IPR006115">
    <property type="entry name" value="6PGDH_NADP-bd"/>
</dbReference>
<dbReference type="InterPro" id="IPR013328">
    <property type="entry name" value="6PGD_dom2"/>
</dbReference>
<dbReference type="PANTHER" id="PTHR43060">
    <property type="entry name" value="3-HYDROXYISOBUTYRATE DEHYDROGENASE-LIKE 1, MITOCHONDRIAL-RELATED"/>
    <property type="match status" value="1"/>
</dbReference>
<gene>
    <name evidence="6" type="ORF">C7389_10645</name>
</gene>
<keyword evidence="7" id="KW-1185">Reference proteome</keyword>
<name>A0A4R6E3I6_9RHOO</name>
<dbReference type="PIRSF" id="PIRSF000103">
    <property type="entry name" value="HIBADH"/>
    <property type="match status" value="1"/>
</dbReference>
<evidence type="ECO:0000256" key="2">
    <source>
        <dbReference type="ARBA" id="ARBA00023027"/>
    </source>
</evidence>
<keyword evidence="1" id="KW-0560">Oxidoreductase</keyword>
<dbReference type="Pfam" id="PF03446">
    <property type="entry name" value="NAD_binding_2"/>
    <property type="match status" value="1"/>
</dbReference>
<dbReference type="InterPro" id="IPR036291">
    <property type="entry name" value="NAD(P)-bd_dom_sf"/>
</dbReference>
<feature type="domain" description="3-hydroxyisobutyrate dehydrogenase-like NAD-binding" evidence="5">
    <location>
        <begin position="164"/>
        <end position="284"/>
    </location>
</feature>
<dbReference type="GO" id="GO:0051287">
    <property type="term" value="F:NAD binding"/>
    <property type="evidence" value="ECO:0007669"/>
    <property type="project" value="InterPro"/>
</dbReference>
<reference evidence="6 7" key="1">
    <citation type="submission" date="2019-03" db="EMBL/GenBank/DDBJ databases">
        <title>Genomic Encyclopedia of Type Strains, Phase IV (KMG-IV): sequencing the most valuable type-strain genomes for metagenomic binning, comparative biology and taxonomic classification.</title>
        <authorList>
            <person name="Goeker M."/>
        </authorList>
    </citation>
    <scope>NUCLEOTIDE SEQUENCE [LARGE SCALE GENOMIC DNA]</scope>
    <source>
        <strain evidence="6 7">DSM 12121</strain>
    </source>
</reference>
<dbReference type="SUPFAM" id="SSF48179">
    <property type="entry name" value="6-phosphogluconate dehydrogenase C-terminal domain-like"/>
    <property type="match status" value="1"/>
</dbReference>
<dbReference type="Gene3D" id="3.40.50.720">
    <property type="entry name" value="NAD(P)-binding Rossmann-like Domain"/>
    <property type="match status" value="1"/>
</dbReference>
<dbReference type="SUPFAM" id="SSF51735">
    <property type="entry name" value="NAD(P)-binding Rossmann-fold domains"/>
    <property type="match status" value="1"/>
</dbReference>
<feature type="active site" evidence="3">
    <location>
        <position position="170"/>
    </location>
</feature>
<dbReference type="OrthoDB" id="5176214at2"/>
<evidence type="ECO:0000259" key="4">
    <source>
        <dbReference type="Pfam" id="PF03446"/>
    </source>
</evidence>
<dbReference type="InterPro" id="IPR015815">
    <property type="entry name" value="HIBADH-related"/>
</dbReference>
<evidence type="ECO:0000313" key="7">
    <source>
        <dbReference type="Proteomes" id="UP000295129"/>
    </source>
</evidence>
<evidence type="ECO:0000256" key="3">
    <source>
        <dbReference type="PIRSR" id="PIRSR000103-1"/>
    </source>
</evidence>
<accession>A0A4R6E3I6</accession>
<evidence type="ECO:0000256" key="1">
    <source>
        <dbReference type="ARBA" id="ARBA00023002"/>
    </source>
</evidence>
<dbReference type="Proteomes" id="UP000295129">
    <property type="component" value="Unassembled WGS sequence"/>
</dbReference>
<feature type="domain" description="6-phosphogluconate dehydrogenase NADP-binding" evidence="4">
    <location>
        <begin position="2"/>
        <end position="161"/>
    </location>
</feature>
<dbReference type="AlphaFoldDB" id="A0A4R6E3I6"/>
<keyword evidence="2" id="KW-0520">NAD</keyword>
<evidence type="ECO:0000259" key="5">
    <source>
        <dbReference type="Pfam" id="PF14833"/>
    </source>
</evidence>
<organism evidence="6 7">
    <name type="scientific">Azoarcus indigens</name>
    <dbReference type="NCBI Taxonomy" id="29545"/>
    <lineage>
        <taxon>Bacteria</taxon>
        <taxon>Pseudomonadati</taxon>
        <taxon>Pseudomonadota</taxon>
        <taxon>Betaproteobacteria</taxon>
        <taxon>Rhodocyclales</taxon>
        <taxon>Zoogloeaceae</taxon>
        <taxon>Azoarcus</taxon>
    </lineage>
</organism>
<dbReference type="PANTHER" id="PTHR43060:SF15">
    <property type="entry name" value="3-HYDROXYISOBUTYRATE DEHYDROGENASE-LIKE 1, MITOCHONDRIAL-RELATED"/>
    <property type="match status" value="1"/>
</dbReference>
<dbReference type="RefSeq" id="WP_133590382.1">
    <property type="nucleotide sequence ID" value="NZ_SNVV01000006.1"/>
</dbReference>
<sequence>MKLGFVGLGAMGRPMLGHLIAAGHELAVWARRPEAAAEAARAGAAVCATPAELAARSEVVFSIVTTGADVIEVAFGGNGLAEGFRRGGVHVDMSTTSPTVARELAGRYAGLGVDWLDAPVSGGAAGAQAATLAIMAGGEAAVLARVQPLLATLGSRVVHVGPAGAGQVAKACNQMVMVSAIEACAEAMRLAAAHGLDVAVVRQALMGGSAASRMLEVMGGRMVSRDFSAGVEAWLHHKDFGILLGEAHRLGVPLPIAAQVWQQLNALMALGWGQDDTASLLRVLELAGGT</sequence>
<dbReference type="GO" id="GO:0016491">
    <property type="term" value="F:oxidoreductase activity"/>
    <property type="evidence" value="ECO:0007669"/>
    <property type="project" value="UniProtKB-KW"/>
</dbReference>
<evidence type="ECO:0000313" key="6">
    <source>
        <dbReference type="EMBL" id="TDN52353.1"/>
    </source>
</evidence>
<dbReference type="Gene3D" id="1.10.1040.10">
    <property type="entry name" value="N-(1-d-carboxylethyl)-l-norvaline Dehydrogenase, domain 2"/>
    <property type="match status" value="1"/>
</dbReference>
<dbReference type="EMBL" id="SNVV01000006">
    <property type="protein sequence ID" value="TDN52353.1"/>
    <property type="molecule type" value="Genomic_DNA"/>
</dbReference>
<dbReference type="GO" id="GO:0050661">
    <property type="term" value="F:NADP binding"/>
    <property type="evidence" value="ECO:0007669"/>
    <property type="project" value="InterPro"/>
</dbReference>
<dbReference type="InterPro" id="IPR008927">
    <property type="entry name" value="6-PGluconate_DH-like_C_sf"/>
</dbReference>
<protein>
    <submittedName>
        <fullName evidence="6">2-hydroxy-3-oxopropionate reductase</fullName>
    </submittedName>
</protein>